<name>A0ACC0NUR7_RHOML</name>
<keyword evidence="2" id="KW-1185">Reference proteome</keyword>
<gene>
    <name evidence="1" type="ORF">RHMOL_Rhmol05G0258000</name>
</gene>
<reference evidence="1" key="1">
    <citation type="submission" date="2022-02" db="EMBL/GenBank/DDBJ databases">
        <title>Plant Genome Project.</title>
        <authorList>
            <person name="Zhang R.-G."/>
        </authorList>
    </citation>
    <scope>NUCLEOTIDE SEQUENCE</scope>
    <source>
        <strain evidence="1">AT1</strain>
    </source>
</reference>
<sequence length="1239" mass="139352">MFPCLLSIAVVPLYFFLHQSTFSLAINSPNLYSQQLDHVVLNCGSSGNSISVDARQWIGDTGSKYINSLHGSKSKLISSKATDQPLPSDQIPYATAQLSRWPFTYTFHVNPGQKLIRLHFYPASYRGGFKRSKAFFTVKAGPYTLLSNFSASLTVDALGLQYLVKEYCVHVEEDQPLIVTFSPSRSGNSDEGYAFVNGIEIISTPAALYYTPEGTPAAQIIGKRDRFTVDKSIALEKVHRLNIGGSSISSTEDTGMFRDWFKDSNYLLEKSSVQPVTTTIPIKYSSIPPYTAPQKVYQTSWSMAPDKKTSNTQFNFTWRLPVDLGFRYLLRLHFCELEYGIKESGRMEFSIFVNEQVVEAKGDLVEWSGGNGIAVYKDYVVMMEGDRTEGKHDLLIVLHPHNHEWTEPTYATLKGIEVFKLSNPDKNLAGVNPVLLARASTSPKPKKLVFASGGHAIATGLVILLTVLNIIVYKLRVLGENSGWRNLSLSTSEGLCRRFSLAELISVTNNFDEELVIGSGGFGKVYKALIDDGAAIVALKRLNLKSKQGAKEFWTEIGMLSKLRHTHLVSLLGYCNEHNEMILVYEFMEHGSLADHLYKFKTNGNGIDGHMSWEQRLNICIGAARGLDYLHTGIQHGIIHRDVKTTNILLDKDWIAKISDFGLCKLVSASHSHTHVSTDVKGSFGYFDPAYFLTRRLTKKSDVYAFGVVLLEMICGRPAVDTRVDEEPRSLVLWAKQVIEENKLDQLIDPSLRDQISPHCLKVFAEVANKCLDSHPKGRPTMADVVVRLERVLALENPCMVPSTEEEEEEEDDDLSVGGSVYEQFGENAERENTQGQNRSKGKVSKVFQSSIKFLAESVDIKWKKRKAHDSNCEKSLPDHGLTRSRLQWKNVTLQFRHFSVGGNIRRNFTSLAASGGNEAYLKGQILPTRNLRIFSFLELKNATKNFRKDRLLGEAGFWKVYKGWLYDKNGSGLVLAVQKMNPESWQGFEEWQSELDILGRFSHPNLVKLLGYCWEENEQLLVYEFVPKGLLEKHLFGWGSAVQPLPWDIRLHILIGAARGLEFLHTSDKQVIYRHFKTSNILLDESYNVKMSAIEPRLTVMGTYGYAAPATGHSCMKSDVYAYGAVLVEMLTGLRVFDGNSPSEQSNLVDWVKPYLLQERKLEDIMDSRLEGEYPSKAAFKMAQLALKCLAPEQKTRPSMKAVVETLEHIEASNGKPMDTLHHRPPLPCRQKRIQPIN</sequence>
<protein>
    <submittedName>
        <fullName evidence="1">Uncharacterized protein</fullName>
    </submittedName>
</protein>
<proteinExistence type="predicted"/>
<accession>A0ACC0NUR7</accession>
<dbReference type="EMBL" id="CM046392">
    <property type="protein sequence ID" value="KAI8556502.1"/>
    <property type="molecule type" value="Genomic_DNA"/>
</dbReference>
<comment type="caution">
    <text evidence="1">The sequence shown here is derived from an EMBL/GenBank/DDBJ whole genome shotgun (WGS) entry which is preliminary data.</text>
</comment>
<evidence type="ECO:0000313" key="2">
    <source>
        <dbReference type="Proteomes" id="UP001062846"/>
    </source>
</evidence>
<organism evidence="1 2">
    <name type="scientific">Rhododendron molle</name>
    <name type="common">Chinese azalea</name>
    <name type="synonym">Azalea mollis</name>
    <dbReference type="NCBI Taxonomy" id="49168"/>
    <lineage>
        <taxon>Eukaryota</taxon>
        <taxon>Viridiplantae</taxon>
        <taxon>Streptophyta</taxon>
        <taxon>Embryophyta</taxon>
        <taxon>Tracheophyta</taxon>
        <taxon>Spermatophyta</taxon>
        <taxon>Magnoliopsida</taxon>
        <taxon>eudicotyledons</taxon>
        <taxon>Gunneridae</taxon>
        <taxon>Pentapetalae</taxon>
        <taxon>asterids</taxon>
        <taxon>Ericales</taxon>
        <taxon>Ericaceae</taxon>
        <taxon>Ericoideae</taxon>
        <taxon>Rhodoreae</taxon>
        <taxon>Rhododendron</taxon>
    </lineage>
</organism>
<evidence type="ECO:0000313" key="1">
    <source>
        <dbReference type="EMBL" id="KAI8556502.1"/>
    </source>
</evidence>
<dbReference type="Proteomes" id="UP001062846">
    <property type="component" value="Chromosome 5"/>
</dbReference>